<dbReference type="Proteomes" id="UP000564806">
    <property type="component" value="Unassembled WGS sequence"/>
</dbReference>
<proteinExistence type="inferred from homology"/>
<evidence type="ECO:0000259" key="3">
    <source>
        <dbReference type="Pfam" id="PF00210"/>
    </source>
</evidence>
<dbReference type="Pfam" id="PF00210">
    <property type="entry name" value="Ferritin"/>
    <property type="match status" value="1"/>
</dbReference>
<reference evidence="4" key="1">
    <citation type="submission" date="2020-06" db="EMBL/GenBank/DDBJ databases">
        <title>Paenibacillus sp. nov., isolated from soil.</title>
        <authorList>
            <person name="Seo Y.L."/>
        </authorList>
    </citation>
    <scope>NUCLEOTIDE SEQUENCE [LARGE SCALE GENOMIC DNA]</scope>
    <source>
        <strain evidence="4">JW14</strain>
    </source>
</reference>
<organism evidence="4 5">
    <name type="scientific">Paenibacillus agri</name>
    <dbReference type="NCBI Taxonomy" id="2744309"/>
    <lineage>
        <taxon>Bacteria</taxon>
        <taxon>Bacillati</taxon>
        <taxon>Bacillota</taxon>
        <taxon>Bacilli</taxon>
        <taxon>Bacillales</taxon>
        <taxon>Paenibacillaceae</taxon>
        <taxon>Paenibacillus</taxon>
    </lineage>
</organism>
<dbReference type="InterPro" id="IPR009078">
    <property type="entry name" value="Ferritin-like_SF"/>
</dbReference>
<comment type="similarity">
    <text evidence="1 2">Belongs to the Dps family.</text>
</comment>
<dbReference type="Gene3D" id="1.20.1260.10">
    <property type="match status" value="1"/>
</dbReference>
<keyword evidence="5" id="KW-1185">Reference proteome</keyword>
<dbReference type="PRINTS" id="PR01346">
    <property type="entry name" value="HELNAPAPROT"/>
</dbReference>
<name>A0A850EQK7_9BACL</name>
<dbReference type="RefSeq" id="WP_175373898.1">
    <property type="nucleotide sequence ID" value="NZ_JABWCS010000219.1"/>
</dbReference>
<dbReference type="PANTHER" id="PTHR42932">
    <property type="entry name" value="GENERAL STRESS PROTEIN 20U"/>
    <property type="match status" value="1"/>
</dbReference>
<dbReference type="AlphaFoldDB" id="A0A850EQK7"/>
<dbReference type="PANTHER" id="PTHR42932:SF1">
    <property type="entry name" value="GENERAL STRESS PROTEIN 20U"/>
    <property type="match status" value="1"/>
</dbReference>
<dbReference type="InterPro" id="IPR002177">
    <property type="entry name" value="DPS_DNA-bd"/>
</dbReference>
<protein>
    <submittedName>
        <fullName evidence="4">DNA starvation/stationary phase protection protein</fullName>
    </submittedName>
</protein>
<evidence type="ECO:0000313" key="4">
    <source>
        <dbReference type="EMBL" id="NUU63498.1"/>
    </source>
</evidence>
<evidence type="ECO:0000313" key="5">
    <source>
        <dbReference type="Proteomes" id="UP000564806"/>
    </source>
</evidence>
<dbReference type="PIRSF" id="PIRSF005900">
    <property type="entry name" value="Dps"/>
    <property type="match status" value="1"/>
</dbReference>
<accession>A0A850EQK7</accession>
<dbReference type="GO" id="GO:0008199">
    <property type="term" value="F:ferric iron binding"/>
    <property type="evidence" value="ECO:0007669"/>
    <property type="project" value="InterPro"/>
</dbReference>
<evidence type="ECO:0000256" key="2">
    <source>
        <dbReference type="RuleBase" id="RU003875"/>
    </source>
</evidence>
<dbReference type="SUPFAM" id="SSF47240">
    <property type="entry name" value="Ferritin-like"/>
    <property type="match status" value="1"/>
</dbReference>
<gene>
    <name evidence="4" type="ORF">HPT30_24360</name>
</gene>
<dbReference type="PROSITE" id="PS00818">
    <property type="entry name" value="DPS_1"/>
    <property type="match status" value="1"/>
</dbReference>
<evidence type="ECO:0000256" key="1">
    <source>
        <dbReference type="ARBA" id="ARBA00009497"/>
    </source>
</evidence>
<dbReference type="InterPro" id="IPR008331">
    <property type="entry name" value="Ferritin_DPS_dom"/>
</dbReference>
<sequence length="151" mass="16797">MSTQLKNQTELQAALNRQTANWTLLGVKLHHYHWYVSGPNFFTLHEKFEEFYNEAAGYVDELAERLLAIGGQPASTMKQYLALSGLDEARGGENAHDMVAELVKDFASIAEETKEAINAAEELGDQPTADLLIGIRSSVEKHAWMLNAYLG</sequence>
<feature type="domain" description="Ferritin/DPS" evidence="3">
    <location>
        <begin position="13"/>
        <end position="151"/>
    </location>
</feature>
<dbReference type="EMBL" id="JABWCS010000219">
    <property type="protein sequence ID" value="NUU63498.1"/>
    <property type="molecule type" value="Genomic_DNA"/>
</dbReference>
<dbReference type="InterPro" id="IPR012347">
    <property type="entry name" value="Ferritin-like"/>
</dbReference>
<dbReference type="GO" id="GO:0016722">
    <property type="term" value="F:oxidoreductase activity, acting on metal ions"/>
    <property type="evidence" value="ECO:0007669"/>
    <property type="project" value="InterPro"/>
</dbReference>
<comment type="caution">
    <text evidence="4">The sequence shown here is derived from an EMBL/GenBank/DDBJ whole genome shotgun (WGS) entry which is preliminary data.</text>
</comment>
<dbReference type="PROSITE" id="PS00819">
    <property type="entry name" value="DPS_2"/>
    <property type="match status" value="1"/>
</dbReference>
<dbReference type="InterPro" id="IPR023188">
    <property type="entry name" value="DPS_DNA-bd_CS"/>
</dbReference>
<dbReference type="CDD" id="cd01043">
    <property type="entry name" value="DPS"/>
    <property type="match status" value="1"/>
</dbReference>